<dbReference type="EMBL" id="CP001339">
    <property type="protein sequence ID" value="ACL71226.1"/>
    <property type="molecule type" value="Genomic_DNA"/>
</dbReference>
<proteinExistence type="inferred from homology"/>
<keyword evidence="10" id="KW-1185">Reference proteome</keyword>
<sequence>MSKPEFQPGDALLLVDVQIDFCPGGALPIEEGDQVVPVLNRYIDAAVARGVPVYASRDWHPAGHPSFKDQGGPWPVHCLQDSEGARFHPDLCLPQDTILITKGTRFDQDQNSAFDQTGLATELRRRQIRRLWVGGLAEDVCVAATVRDALDEGFDVLLIGAGTRPVTVEGGQQARRRMSASGAHVVDA</sequence>
<reference evidence="9 10" key="1">
    <citation type="journal article" date="2011" name="Stand. Genomic Sci.">
        <title>Complete genome sequence of 'Thioalkalivibrio sulfidophilus' HL-EbGr7.</title>
        <authorList>
            <person name="Muyzer G."/>
            <person name="Sorokin D.Y."/>
            <person name="Mavromatis K."/>
            <person name="Lapidus A."/>
            <person name="Clum A."/>
            <person name="Ivanova N."/>
            <person name="Pati A."/>
            <person name="d'Haeseleer P."/>
            <person name="Woyke T."/>
            <person name="Kyrpides N.C."/>
        </authorList>
    </citation>
    <scope>NUCLEOTIDE SEQUENCE [LARGE SCALE GENOMIC DNA]</scope>
    <source>
        <strain evidence="9 10">HL-EbGR7</strain>
    </source>
</reference>
<evidence type="ECO:0000259" key="8">
    <source>
        <dbReference type="Pfam" id="PF00857"/>
    </source>
</evidence>
<name>B8GTG6_THISH</name>
<dbReference type="eggNOG" id="COG1335">
    <property type="taxonomic scope" value="Bacteria"/>
</dbReference>
<evidence type="ECO:0000256" key="7">
    <source>
        <dbReference type="ARBA" id="ARBA00043224"/>
    </source>
</evidence>
<evidence type="ECO:0000313" key="9">
    <source>
        <dbReference type="EMBL" id="ACL71226.1"/>
    </source>
</evidence>
<dbReference type="InterPro" id="IPR052347">
    <property type="entry name" value="Isochorismatase_Nicotinamidase"/>
</dbReference>
<dbReference type="GO" id="GO:0019363">
    <property type="term" value="P:pyridine nucleotide biosynthetic process"/>
    <property type="evidence" value="ECO:0007669"/>
    <property type="project" value="UniProtKB-KW"/>
</dbReference>
<dbReference type="PANTHER" id="PTHR11080:SF2">
    <property type="entry name" value="LD05707P"/>
    <property type="match status" value="1"/>
</dbReference>
<dbReference type="Proteomes" id="UP000002383">
    <property type="component" value="Chromosome"/>
</dbReference>
<accession>B8GTG6</accession>
<evidence type="ECO:0000256" key="5">
    <source>
        <dbReference type="ARBA" id="ARBA00037900"/>
    </source>
</evidence>
<comment type="similarity">
    <text evidence="1">Belongs to the isochorismatase family.</text>
</comment>
<keyword evidence="4 9" id="KW-0378">Hydrolase</keyword>
<dbReference type="GO" id="GO:0046872">
    <property type="term" value="F:metal ion binding"/>
    <property type="evidence" value="ECO:0007669"/>
    <property type="project" value="UniProtKB-KW"/>
</dbReference>
<evidence type="ECO:0000256" key="2">
    <source>
        <dbReference type="ARBA" id="ARBA00022642"/>
    </source>
</evidence>
<dbReference type="InterPro" id="IPR000868">
    <property type="entry name" value="Isochorismatase-like_dom"/>
</dbReference>
<dbReference type="PANTHER" id="PTHR11080">
    <property type="entry name" value="PYRAZINAMIDASE/NICOTINAMIDASE"/>
    <property type="match status" value="1"/>
</dbReference>
<dbReference type="Pfam" id="PF00857">
    <property type="entry name" value="Isochorismatase"/>
    <property type="match status" value="1"/>
</dbReference>
<dbReference type="InterPro" id="IPR036380">
    <property type="entry name" value="Isochorismatase-like_sf"/>
</dbReference>
<dbReference type="GO" id="GO:0008936">
    <property type="term" value="F:nicotinamidase activity"/>
    <property type="evidence" value="ECO:0007669"/>
    <property type="project" value="UniProtKB-EC"/>
</dbReference>
<evidence type="ECO:0000256" key="1">
    <source>
        <dbReference type="ARBA" id="ARBA00006336"/>
    </source>
</evidence>
<dbReference type="EC" id="3.5.1.19" evidence="6"/>
<dbReference type="STRING" id="396588.Tgr7_0123"/>
<dbReference type="AlphaFoldDB" id="B8GTG6"/>
<evidence type="ECO:0000256" key="3">
    <source>
        <dbReference type="ARBA" id="ARBA00022723"/>
    </source>
</evidence>
<evidence type="ECO:0000313" key="10">
    <source>
        <dbReference type="Proteomes" id="UP000002383"/>
    </source>
</evidence>
<evidence type="ECO:0000256" key="4">
    <source>
        <dbReference type="ARBA" id="ARBA00022801"/>
    </source>
</evidence>
<dbReference type="KEGG" id="tgr:Tgr7_0123"/>
<keyword evidence="2" id="KW-0662">Pyridine nucleotide biosynthesis</keyword>
<dbReference type="SUPFAM" id="SSF52499">
    <property type="entry name" value="Isochorismatase-like hydrolases"/>
    <property type="match status" value="1"/>
</dbReference>
<evidence type="ECO:0000256" key="6">
    <source>
        <dbReference type="ARBA" id="ARBA00039017"/>
    </source>
</evidence>
<comment type="pathway">
    <text evidence="5">Cofactor biosynthesis; nicotinate biosynthesis; nicotinate from nicotinamide: step 1/1.</text>
</comment>
<keyword evidence="3" id="KW-0479">Metal-binding</keyword>
<dbReference type="OrthoDB" id="9791276at2"/>
<feature type="domain" description="Isochorismatase-like" evidence="8">
    <location>
        <begin position="11"/>
        <end position="187"/>
    </location>
</feature>
<protein>
    <recommendedName>
        <fullName evidence="6">nicotinamidase</fullName>
        <ecNumber evidence="6">3.5.1.19</ecNumber>
    </recommendedName>
    <alternativeName>
        <fullName evidence="7">Nicotinamide deamidase</fullName>
    </alternativeName>
</protein>
<dbReference type="Gene3D" id="3.40.50.850">
    <property type="entry name" value="Isochorismatase-like"/>
    <property type="match status" value="1"/>
</dbReference>
<dbReference type="HOGENOM" id="CLU_068979_13_1_6"/>
<gene>
    <name evidence="9" type="ordered locus">Tgr7_0123</name>
</gene>
<organism evidence="9 10">
    <name type="scientific">Thioalkalivibrio sulfidiphilus (strain HL-EbGR7)</name>
    <dbReference type="NCBI Taxonomy" id="396588"/>
    <lineage>
        <taxon>Bacteria</taxon>
        <taxon>Pseudomonadati</taxon>
        <taxon>Pseudomonadota</taxon>
        <taxon>Gammaproteobacteria</taxon>
        <taxon>Chromatiales</taxon>
        <taxon>Ectothiorhodospiraceae</taxon>
        <taxon>Thioalkalivibrio</taxon>
    </lineage>
</organism>
<dbReference type="RefSeq" id="WP_012636715.1">
    <property type="nucleotide sequence ID" value="NC_011901.1"/>
</dbReference>